<dbReference type="SUPFAM" id="SSF53335">
    <property type="entry name" value="S-adenosyl-L-methionine-dependent methyltransferases"/>
    <property type="match status" value="1"/>
</dbReference>
<dbReference type="RefSeq" id="WP_155162752.1">
    <property type="nucleotide sequence ID" value="NZ_JAQMOI010000055.1"/>
</dbReference>
<keyword evidence="3" id="KW-0949">S-adenosyl-L-methionine</keyword>
<evidence type="ECO:0008006" key="6">
    <source>
        <dbReference type="Google" id="ProtNLM"/>
    </source>
</evidence>
<dbReference type="GO" id="GO:0009307">
    <property type="term" value="P:DNA restriction-modification system"/>
    <property type="evidence" value="ECO:0007669"/>
    <property type="project" value="InterPro"/>
</dbReference>
<dbReference type="GO" id="GO:0009007">
    <property type="term" value="F:site-specific DNA-methyltransferase (adenine-specific) activity"/>
    <property type="evidence" value="ECO:0007669"/>
    <property type="project" value="UniProtKB-EC"/>
</dbReference>
<dbReference type="Gene3D" id="3.40.50.150">
    <property type="entry name" value="Vaccinia Virus protein VP39"/>
    <property type="match status" value="1"/>
</dbReference>
<name>A0A9Q4RG62_9BACT</name>
<evidence type="ECO:0000256" key="3">
    <source>
        <dbReference type="ARBA" id="ARBA00022691"/>
    </source>
</evidence>
<dbReference type="AlphaFoldDB" id="A0A9Q4RG62"/>
<evidence type="ECO:0000256" key="1">
    <source>
        <dbReference type="ARBA" id="ARBA00022603"/>
    </source>
</evidence>
<proteinExistence type="predicted"/>
<dbReference type="EMBL" id="WNDD01000018">
    <property type="protein sequence ID" value="MTV03006.1"/>
    <property type="molecule type" value="Genomic_DNA"/>
</dbReference>
<gene>
    <name evidence="4" type="ORF">GME02_15455</name>
</gene>
<dbReference type="Pfam" id="PF02086">
    <property type="entry name" value="MethyltransfD12"/>
    <property type="match status" value="1"/>
</dbReference>
<dbReference type="InterPro" id="IPR029063">
    <property type="entry name" value="SAM-dependent_MTases_sf"/>
</dbReference>
<sequence length="391" mass="46014">MISSQNIPHLIKYMGAKREILEYVTGSIQNLNVDSEWLCDLFSGTSIISASLKDEYNIHANDIQQYSAIFSNTYLLNLNRLIPPLQIQEIEERVCFLVSEFKKRYPQLEFDYTQITNYKELQQLEKAQQELISFDFGIGFNLFTKYYSGTYWSFEQCVWIDSIRAIAEDYIGTPSYYAILSALIFSMSYASQSTGHFAQFRDVTESNMNDILIYRHKNIWNLFSKKFEELISTLNIETNFEYKVTSLDYMDCLRVIEKNSIVYADPPYSTVHYSRFYHAIETLVRYDHPIIKYKGRYRDDRHQSPFDKKKEVRNAFKLLFEGVKNRESHLVLSYSNNGMISQEEILNIGNSILGKGYKCDLQSREYIHSKMGRSDEYQLDVNELIMSYKKV</sequence>
<organism evidence="4 5">
    <name type="scientific">Parabacteroides merdae</name>
    <dbReference type="NCBI Taxonomy" id="46503"/>
    <lineage>
        <taxon>Bacteria</taxon>
        <taxon>Pseudomonadati</taxon>
        <taxon>Bacteroidota</taxon>
        <taxon>Bacteroidia</taxon>
        <taxon>Bacteroidales</taxon>
        <taxon>Tannerellaceae</taxon>
        <taxon>Parabacteroides</taxon>
    </lineage>
</organism>
<dbReference type="Proteomes" id="UP000482671">
    <property type="component" value="Unassembled WGS sequence"/>
</dbReference>
<dbReference type="InterPro" id="IPR012327">
    <property type="entry name" value="MeTrfase_D12"/>
</dbReference>
<reference evidence="4 5" key="1">
    <citation type="journal article" date="2019" name="Nat. Med.">
        <title>A library of human gut bacterial isolates paired with longitudinal multiomics data enables mechanistic microbiome research.</title>
        <authorList>
            <person name="Poyet M."/>
            <person name="Groussin M."/>
            <person name="Gibbons S.M."/>
            <person name="Avila-Pacheco J."/>
            <person name="Jiang X."/>
            <person name="Kearney S.M."/>
            <person name="Perrotta A.R."/>
            <person name="Berdy B."/>
            <person name="Zhao S."/>
            <person name="Lieberman T.D."/>
            <person name="Swanson P.K."/>
            <person name="Smith M."/>
            <person name="Roesemann S."/>
            <person name="Alexander J.E."/>
            <person name="Rich S.A."/>
            <person name="Livny J."/>
            <person name="Vlamakis H."/>
            <person name="Clish C."/>
            <person name="Bullock K."/>
            <person name="Deik A."/>
            <person name="Scott J."/>
            <person name="Pierce K.A."/>
            <person name="Xavier R.J."/>
            <person name="Alm E.J."/>
        </authorList>
    </citation>
    <scope>NUCLEOTIDE SEQUENCE [LARGE SCALE GENOMIC DNA]</scope>
    <source>
        <strain evidence="4 5">BIOML-A11</strain>
    </source>
</reference>
<keyword evidence="2" id="KW-0808">Transferase</keyword>
<comment type="caution">
    <text evidence="4">The sequence shown here is derived from an EMBL/GenBank/DDBJ whole genome shotgun (WGS) entry which is preliminary data.</text>
</comment>
<evidence type="ECO:0000313" key="4">
    <source>
        <dbReference type="EMBL" id="MTV03006.1"/>
    </source>
</evidence>
<evidence type="ECO:0000256" key="2">
    <source>
        <dbReference type="ARBA" id="ARBA00022679"/>
    </source>
</evidence>
<protein>
    <recommendedName>
        <fullName evidence="6">Modification methylase FokI</fullName>
    </recommendedName>
</protein>
<keyword evidence="1" id="KW-0489">Methyltransferase</keyword>
<dbReference type="GO" id="GO:0032259">
    <property type="term" value="P:methylation"/>
    <property type="evidence" value="ECO:0007669"/>
    <property type="project" value="UniProtKB-KW"/>
</dbReference>
<accession>A0A9Q4RG62</accession>
<evidence type="ECO:0000313" key="5">
    <source>
        <dbReference type="Proteomes" id="UP000482671"/>
    </source>
</evidence>